<comment type="caution">
    <text evidence="2">The sequence shown here is derived from an EMBL/GenBank/DDBJ whole genome shotgun (WGS) entry which is preliminary data.</text>
</comment>
<feature type="transmembrane region" description="Helical" evidence="1">
    <location>
        <begin position="153"/>
        <end position="177"/>
    </location>
</feature>
<keyword evidence="1" id="KW-1133">Transmembrane helix</keyword>
<dbReference type="AlphaFoldDB" id="A0A812U7K2"/>
<organism evidence="2 3">
    <name type="scientific">Symbiodinium natans</name>
    <dbReference type="NCBI Taxonomy" id="878477"/>
    <lineage>
        <taxon>Eukaryota</taxon>
        <taxon>Sar</taxon>
        <taxon>Alveolata</taxon>
        <taxon>Dinophyceae</taxon>
        <taxon>Suessiales</taxon>
        <taxon>Symbiodiniaceae</taxon>
        <taxon>Symbiodinium</taxon>
    </lineage>
</organism>
<dbReference type="EMBL" id="CAJNDS010002644">
    <property type="protein sequence ID" value="CAE7555098.1"/>
    <property type="molecule type" value="Genomic_DNA"/>
</dbReference>
<dbReference type="Gene3D" id="2.60.120.10">
    <property type="entry name" value="Jelly Rolls"/>
    <property type="match status" value="1"/>
</dbReference>
<dbReference type="GO" id="GO:0003254">
    <property type="term" value="P:regulation of membrane depolarization"/>
    <property type="evidence" value="ECO:0007669"/>
    <property type="project" value="TreeGrafter"/>
</dbReference>
<keyword evidence="1" id="KW-0812">Transmembrane</keyword>
<gene>
    <name evidence="2" type="ORF">SNAT2548_LOCUS31184</name>
</gene>
<keyword evidence="3" id="KW-1185">Reference proteome</keyword>
<evidence type="ECO:0000256" key="1">
    <source>
        <dbReference type="SAM" id="Phobius"/>
    </source>
</evidence>
<evidence type="ECO:0008006" key="4">
    <source>
        <dbReference type="Google" id="ProtNLM"/>
    </source>
</evidence>
<sequence length="437" mass="49533">MDLPTIRHHYLRNWFGVDLSILIADLLLELVFFEGFGEVRAAKFLRLVRLLRIIRLGKLTHVSIVLRDQLHSRVACIQLNLCLVVLGIILLEHVVACCWHGIGSLTTDTSWLDVHNIRDRHVSFQYATAMRWSLAQLGLGGTQIEAVSYVESVYSGIVAFVSLMSFSTVISSMTSLITSLNKAKVEETDQFWLLQKYLREKDIAGSLAERITDFLQYAYHSHTAQLAERPDILHLLSRPLQGELNLSLYQDSLLKVSFLAQVSQSTAAHSTAFHKLASESVHIVDTGAADVVFSASQDAETTFFLLKGSLRYQHVPSGERHVDGRGWIAEMALWTKWLHAGDLVSTGFSKLVAMDVEGFCNCMATSPDLRSRTYHYARLYTDELKRQRVQTDLWLYEEVPEREEVPAQRDTTGWWMFSCLKAGFRAQPRTKQILPTS</sequence>
<proteinExistence type="predicted"/>
<dbReference type="PANTHER" id="PTHR45689">
    <property type="entry name" value="I[[H]] CHANNEL, ISOFORM E"/>
    <property type="match status" value="1"/>
</dbReference>
<evidence type="ECO:0000313" key="3">
    <source>
        <dbReference type="Proteomes" id="UP000604046"/>
    </source>
</evidence>
<dbReference type="InterPro" id="IPR014710">
    <property type="entry name" value="RmlC-like_jellyroll"/>
</dbReference>
<dbReference type="SUPFAM" id="SSF51206">
    <property type="entry name" value="cAMP-binding domain-like"/>
    <property type="match status" value="1"/>
</dbReference>
<dbReference type="OrthoDB" id="421226at2759"/>
<name>A0A812U7K2_9DINO</name>
<dbReference type="Gene3D" id="1.10.287.70">
    <property type="match status" value="1"/>
</dbReference>
<dbReference type="InterPro" id="IPR018490">
    <property type="entry name" value="cNMP-bd_dom_sf"/>
</dbReference>
<protein>
    <recommendedName>
        <fullName evidence="4">Cyclic nucleotide-binding domain-containing protein</fullName>
    </recommendedName>
</protein>
<dbReference type="InterPro" id="IPR051413">
    <property type="entry name" value="K/Na_HCN_channel"/>
</dbReference>
<dbReference type="Proteomes" id="UP000604046">
    <property type="component" value="Unassembled WGS sequence"/>
</dbReference>
<evidence type="ECO:0000313" key="2">
    <source>
        <dbReference type="EMBL" id="CAE7555098.1"/>
    </source>
</evidence>
<dbReference type="PANTHER" id="PTHR45689:SF5">
    <property type="entry name" value="I[[H]] CHANNEL, ISOFORM E"/>
    <property type="match status" value="1"/>
</dbReference>
<keyword evidence="1" id="KW-0472">Membrane</keyword>
<dbReference type="GO" id="GO:0005249">
    <property type="term" value="F:voltage-gated potassium channel activity"/>
    <property type="evidence" value="ECO:0007669"/>
    <property type="project" value="TreeGrafter"/>
</dbReference>
<dbReference type="GO" id="GO:0035725">
    <property type="term" value="P:sodium ion transmembrane transport"/>
    <property type="evidence" value="ECO:0007669"/>
    <property type="project" value="TreeGrafter"/>
</dbReference>
<accession>A0A812U7K2</accession>
<reference evidence="2" key="1">
    <citation type="submission" date="2021-02" db="EMBL/GenBank/DDBJ databases">
        <authorList>
            <person name="Dougan E. K."/>
            <person name="Rhodes N."/>
            <person name="Thang M."/>
            <person name="Chan C."/>
        </authorList>
    </citation>
    <scope>NUCLEOTIDE SEQUENCE</scope>
</reference>
<dbReference type="GO" id="GO:0098855">
    <property type="term" value="C:HCN channel complex"/>
    <property type="evidence" value="ECO:0007669"/>
    <property type="project" value="TreeGrafter"/>
</dbReference>
<dbReference type="SUPFAM" id="SSF81324">
    <property type="entry name" value="Voltage-gated potassium channels"/>
    <property type="match status" value="1"/>
</dbReference>
<feature type="transmembrane region" description="Helical" evidence="1">
    <location>
        <begin position="14"/>
        <end position="36"/>
    </location>
</feature>
<feature type="transmembrane region" description="Helical" evidence="1">
    <location>
        <begin position="79"/>
        <end position="102"/>
    </location>
</feature>